<dbReference type="Pfam" id="PF01408">
    <property type="entry name" value="GFO_IDH_MocA"/>
    <property type="match status" value="1"/>
</dbReference>
<feature type="domain" description="GFO/IDH/MocA-like oxidoreductase" evidence="2">
    <location>
        <begin position="134"/>
        <end position="254"/>
    </location>
</feature>
<dbReference type="InterPro" id="IPR036291">
    <property type="entry name" value="NAD(P)-bd_dom_sf"/>
</dbReference>
<dbReference type="PANTHER" id="PTHR43708:SF8">
    <property type="entry name" value="OXIDOREDUCTASE"/>
    <property type="match status" value="1"/>
</dbReference>
<protein>
    <submittedName>
        <fullName evidence="3">Gfo/Idh/MocA family oxidoreductase</fullName>
    </submittedName>
</protein>
<dbReference type="SUPFAM" id="SSF51735">
    <property type="entry name" value="NAD(P)-binding Rossmann-fold domains"/>
    <property type="match status" value="1"/>
</dbReference>
<gene>
    <name evidence="3" type="ORF">L4923_13805</name>
</gene>
<evidence type="ECO:0000259" key="2">
    <source>
        <dbReference type="Pfam" id="PF22725"/>
    </source>
</evidence>
<accession>A0ABS9QF79</accession>
<dbReference type="Gene3D" id="3.40.50.720">
    <property type="entry name" value="NAD(P)-binding Rossmann-like Domain"/>
    <property type="match status" value="1"/>
</dbReference>
<sequence length="343" mass="36318">MSRLRLGVIGLGMAAAPHAQSLLDLASRVEVVAAYSPTQTRREVFAKNYRLPTCEDSATIFDDSSIDAVLILTPPNTHLDLVQRAAAAGKHVLLEKPLETSLERAETLVAAADAADVKLGVVLQHRFRPTGVALGELVSSGRLGTLVSASARLTNWRPQSYYDQPGRGTKARDGGGVLLTQAIHTLDLLISAAGLPDEVTAYAVTSPVHRMETEDLVAGAMRFGNGAIGSITATTSAYPGYPDAIDIIGTKGMARLDGIKLSAAFHDGSDYHFEDEGVGGGTGADPMAFSHQHHRAVLADFLDAVEMGRQPKVSGHEALKVHKLINALLHSADTGSPQPVLRR</sequence>
<dbReference type="InterPro" id="IPR051317">
    <property type="entry name" value="Gfo/Idh/MocA_oxidoreduct"/>
</dbReference>
<organism evidence="3 4">
    <name type="scientific">Mesorhizobium retamae</name>
    <dbReference type="NCBI Taxonomy" id="2912854"/>
    <lineage>
        <taxon>Bacteria</taxon>
        <taxon>Pseudomonadati</taxon>
        <taxon>Pseudomonadota</taxon>
        <taxon>Alphaproteobacteria</taxon>
        <taxon>Hyphomicrobiales</taxon>
        <taxon>Phyllobacteriaceae</taxon>
        <taxon>Mesorhizobium</taxon>
    </lineage>
</organism>
<evidence type="ECO:0000313" key="4">
    <source>
        <dbReference type="Proteomes" id="UP001201701"/>
    </source>
</evidence>
<dbReference type="Pfam" id="PF22725">
    <property type="entry name" value="GFO_IDH_MocA_C3"/>
    <property type="match status" value="1"/>
</dbReference>
<dbReference type="InterPro" id="IPR055170">
    <property type="entry name" value="GFO_IDH_MocA-like_dom"/>
</dbReference>
<dbReference type="PANTHER" id="PTHR43708">
    <property type="entry name" value="CONSERVED EXPRESSED OXIDOREDUCTASE (EUROFUNG)"/>
    <property type="match status" value="1"/>
</dbReference>
<dbReference type="Proteomes" id="UP001201701">
    <property type="component" value="Unassembled WGS sequence"/>
</dbReference>
<dbReference type="RefSeq" id="WP_239365940.1">
    <property type="nucleotide sequence ID" value="NZ_JAKREW010000011.1"/>
</dbReference>
<dbReference type="EMBL" id="JAKREW010000011">
    <property type="protein sequence ID" value="MCG7506094.1"/>
    <property type="molecule type" value="Genomic_DNA"/>
</dbReference>
<dbReference type="InterPro" id="IPR000683">
    <property type="entry name" value="Gfo/Idh/MocA-like_OxRdtase_N"/>
</dbReference>
<comment type="caution">
    <text evidence="3">The sequence shown here is derived from an EMBL/GenBank/DDBJ whole genome shotgun (WGS) entry which is preliminary data.</text>
</comment>
<evidence type="ECO:0000259" key="1">
    <source>
        <dbReference type="Pfam" id="PF01408"/>
    </source>
</evidence>
<keyword evidence="4" id="KW-1185">Reference proteome</keyword>
<evidence type="ECO:0000313" key="3">
    <source>
        <dbReference type="EMBL" id="MCG7506094.1"/>
    </source>
</evidence>
<feature type="domain" description="Gfo/Idh/MocA-like oxidoreductase N-terminal" evidence="1">
    <location>
        <begin position="5"/>
        <end position="121"/>
    </location>
</feature>
<proteinExistence type="predicted"/>
<name>A0ABS9QF79_9HYPH</name>
<dbReference type="Gene3D" id="3.30.360.10">
    <property type="entry name" value="Dihydrodipicolinate Reductase, domain 2"/>
    <property type="match status" value="1"/>
</dbReference>
<dbReference type="SUPFAM" id="SSF55347">
    <property type="entry name" value="Glyceraldehyde-3-phosphate dehydrogenase-like, C-terminal domain"/>
    <property type="match status" value="1"/>
</dbReference>
<reference evidence="3 4" key="1">
    <citation type="submission" date="2022-02" db="EMBL/GenBank/DDBJ databases">
        <title>Draft genome sequence of Mezorhizobium retamae strain IRAMC:0171 isolated from Retama raetam nodules.</title>
        <authorList>
            <person name="Bengaied R."/>
            <person name="Sbissi I."/>
            <person name="Huber K."/>
            <person name="Ghodbane F."/>
            <person name="Nouioui I."/>
            <person name="Tarhouni M."/>
            <person name="Gtari M."/>
        </authorList>
    </citation>
    <scope>NUCLEOTIDE SEQUENCE [LARGE SCALE GENOMIC DNA]</scope>
    <source>
        <strain evidence="3 4">IRAMC:0171</strain>
    </source>
</reference>